<keyword evidence="3" id="KW-1185">Reference proteome</keyword>
<feature type="compositionally biased region" description="Basic and acidic residues" evidence="1">
    <location>
        <begin position="142"/>
        <end position="151"/>
    </location>
</feature>
<feature type="region of interest" description="Disordered" evidence="1">
    <location>
        <begin position="131"/>
        <end position="151"/>
    </location>
</feature>
<comment type="caution">
    <text evidence="2">The sequence shown here is derived from an EMBL/GenBank/DDBJ whole genome shotgun (WGS) entry which is preliminary data.</text>
</comment>
<reference evidence="2 3" key="1">
    <citation type="submission" date="2017-06" db="EMBL/GenBank/DDBJ databases">
        <title>A platform for efficient transgenesis in Macrostomum lignano, a flatworm model organism for stem cell research.</title>
        <authorList>
            <person name="Berezikov E."/>
        </authorList>
    </citation>
    <scope>NUCLEOTIDE SEQUENCE [LARGE SCALE GENOMIC DNA]</scope>
    <source>
        <strain evidence="2">DV1</strain>
        <tissue evidence="2">Whole organism</tissue>
    </source>
</reference>
<evidence type="ECO:0000313" key="2">
    <source>
        <dbReference type="EMBL" id="PAA65752.1"/>
    </source>
</evidence>
<dbReference type="AlphaFoldDB" id="A0A267EYE0"/>
<feature type="region of interest" description="Disordered" evidence="1">
    <location>
        <begin position="44"/>
        <end position="114"/>
    </location>
</feature>
<gene>
    <name evidence="2" type="ORF">BOX15_Mlig031924g2</name>
</gene>
<organism evidence="2 3">
    <name type="scientific">Macrostomum lignano</name>
    <dbReference type="NCBI Taxonomy" id="282301"/>
    <lineage>
        <taxon>Eukaryota</taxon>
        <taxon>Metazoa</taxon>
        <taxon>Spiralia</taxon>
        <taxon>Lophotrochozoa</taxon>
        <taxon>Platyhelminthes</taxon>
        <taxon>Rhabditophora</taxon>
        <taxon>Macrostomorpha</taxon>
        <taxon>Macrostomida</taxon>
        <taxon>Macrostomidae</taxon>
        <taxon>Macrostomum</taxon>
    </lineage>
</organism>
<accession>A0A267EYE0</accession>
<name>A0A267EYE0_9PLAT</name>
<dbReference type="EMBL" id="NIVC01001620">
    <property type="protein sequence ID" value="PAA65752.1"/>
    <property type="molecule type" value="Genomic_DNA"/>
</dbReference>
<feature type="compositionally biased region" description="Low complexity" evidence="1">
    <location>
        <begin position="54"/>
        <end position="67"/>
    </location>
</feature>
<evidence type="ECO:0000256" key="1">
    <source>
        <dbReference type="SAM" id="MobiDB-lite"/>
    </source>
</evidence>
<feature type="compositionally biased region" description="Low complexity" evidence="1">
    <location>
        <begin position="83"/>
        <end position="100"/>
    </location>
</feature>
<dbReference type="Proteomes" id="UP000215902">
    <property type="component" value="Unassembled WGS sequence"/>
</dbReference>
<sequence length="215" mass="23558">MSSNLDTGKASRVLDLLETATRRGDLDKDEAVSILSSWLADQKRHSSGSGCLHSSWPACTASPATSPAEPPPLPPRSWFSDAQCQQEQQQEEQQQQQQKQPVLQTSKQRCKQKRSPGWFQLLASCVVPKEAATQQQLAEPQHASKPETEADHEYALYGAVQSEATVSSGTMDVEDDYEASYYTEEPQGATAGRKQRLLVEEATESNTVDSGVSNC</sequence>
<protein>
    <submittedName>
        <fullName evidence="2">Uncharacterized protein</fullName>
    </submittedName>
</protein>
<evidence type="ECO:0000313" key="3">
    <source>
        <dbReference type="Proteomes" id="UP000215902"/>
    </source>
</evidence>
<proteinExistence type="predicted"/>